<evidence type="ECO:0000259" key="8">
    <source>
        <dbReference type="PROSITE" id="PS50928"/>
    </source>
</evidence>
<feature type="domain" description="ABC transmembrane type-1" evidence="8">
    <location>
        <begin position="96"/>
        <end position="328"/>
    </location>
</feature>
<reference evidence="10 11" key="1">
    <citation type="submission" date="2019-04" db="EMBL/GenBank/DDBJ databases">
        <title>Deinococcus metalilatus MA1002 mutant No.5.</title>
        <authorList>
            <person name="Park W."/>
            <person name="Park C."/>
        </authorList>
    </citation>
    <scope>NUCLEOTIDE SEQUENCE [LARGE SCALE GENOMIC DNA]</scope>
    <source>
        <strain evidence="10 11">MA1002-m5</strain>
    </source>
</reference>
<dbReference type="EMBL" id="JACHFV010000001">
    <property type="protein sequence ID" value="MBB5293526.1"/>
    <property type="molecule type" value="Genomic_DNA"/>
</dbReference>
<keyword evidence="12" id="KW-1185">Reference proteome</keyword>
<feature type="transmembrane region" description="Helical" evidence="7">
    <location>
        <begin position="205"/>
        <end position="224"/>
    </location>
</feature>
<name>A0AAJ5K6U7_9DEIO</name>
<proteinExistence type="inferred from homology"/>
<evidence type="ECO:0000313" key="11">
    <source>
        <dbReference type="Proteomes" id="UP000308000"/>
    </source>
</evidence>
<dbReference type="PANTHER" id="PTHR43163">
    <property type="entry name" value="DIPEPTIDE TRANSPORT SYSTEM PERMEASE PROTEIN DPPB-RELATED"/>
    <property type="match status" value="1"/>
</dbReference>
<evidence type="ECO:0000256" key="6">
    <source>
        <dbReference type="ARBA" id="ARBA00023136"/>
    </source>
</evidence>
<reference evidence="9 12" key="2">
    <citation type="submission" date="2020-08" db="EMBL/GenBank/DDBJ databases">
        <title>Genomic Encyclopedia of Type Strains, Phase IV (KMG-IV): sequencing the most valuable type-strain genomes for metagenomic binning, comparative biology and taxonomic classification.</title>
        <authorList>
            <person name="Goeker M."/>
        </authorList>
    </citation>
    <scope>NUCLEOTIDE SEQUENCE [LARGE SCALE GENOMIC DNA]</scope>
    <source>
        <strain evidence="9 12">DSM 105434</strain>
    </source>
</reference>
<dbReference type="Proteomes" id="UP000308000">
    <property type="component" value="Unassembled WGS sequence"/>
</dbReference>
<evidence type="ECO:0000256" key="3">
    <source>
        <dbReference type="ARBA" id="ARBA00022475"/>
    </source>
</evidence>
<dbReference type="Gene3D" id="1.10.3720.10">
    <property type="entry name" value="MetI-like"/>
    <property type="match status" value="1"/>
</dbReference>
<comment type="similarity">
    <text evidence="7">Belongs to the binding-protein-dependent transport system permease family.</text>
</comment>
<feature type="transmembrane region" description="Helical" evidence="7">
    <location>
        <begin position="102"/>
        <end position="123"/>
    </location>
</feature>
<evidence type="ECO:0000313" key="10">
    <source>
        <dbReference type="EMBL" id="TLK32216.1"/>
    </source>
</evidence>
<feature type="transmembrane region" description="Helical" evidence="7">
    <location>
        <begin position="135"/>
        <end position="157"/>
    </location>
</feature>
<gene>
    <name evidence="10" type="ORF">FCS05_01830</name>
    <name evidence="9" type="ORF">HNQ10_000339</name>
</gene>
<protein>
    <submittedName>
        <fullName evidence="10">ABC transporter permease</fullName>
    </submittedName>
    <submittedName>
        <fullName evidence="9">Peptide/nickel transport system permease protein</fullName>
    </submittedName>
</protein>
<dbReference type="PANTHER" id="PTHR43163:SF6">
    <property type="entry name" value="DIPEPTIDE TRANSPORT SYSTEM PERMEASE PROTEIN DPPB-RELATED"/>
    <property type="match status" value="1"/>
</dbReference>
<dbReference type="Pfam" id="PF19300">
    <property type="entry name" value="BPD_transp_1_N"/>
    <property type="match status" value="1"/>
</dbReference>
<dbReference type="RefSeq" id="WP_129117215.1">
    <property type="nucleotide sequence ID" value="NZ_BSUI01000012.1"/>
</dbReference>
<feature type="transmembrane region" description="Helical" evidence="7">
    <location>
        <begin position="305"/>
        <end position="331"/>
    </location>
</feature>
<evidence type="ECO:0000256" key="7">
    <source>
        <dbReference type="RuleBase" id="RU363032"/>
    </source>
</evidence>
<evidence type="ECO:0000256" key="1">
    <source>
        <dbReference type="ARBA" id="ARBA00004651"/>
    </source>
</evidence>
<keyword evidence="2 7" id="KW-0813">Transport</keyword>
<organism evidence="10 11">
    <name type="scientific">Deinococcus metallilatus</name>
    <dbReference type="NCBI Taxonomy" id="1211322"/>
    <lineage>
        <taxon>Bacteria</taxon>
        <taxon>Thermotogati</taxon>
        <taxon>Deinococcota</taxon>
        <taxon>Deinococci</taxon>
        <taxon>Deinococcales</taxon>
        <taxon>Deinococcaceae</taxon>
        <taxon>Deinococcus</taxon>
    </lineage>
</organism>
<evidence type="ECO:0000256" key="2">
    <source>
        <dbReference type="ARBA" id="ARBA00022448"/>
    </source>
</evidence>
<dbReference type="Proteomes" id="UP000536909">
    <property type="component" value="Unassembled WGS sequence"/>
</dbReference>
<dbReference type="InterPro" id="IPR035906">
    <property type="entry name" value="MetI-like_sf"/>
</dbReference>
<evidence type="ECO:0000256" key="5">
    <source>
        <dbReference type="ARBA" id="ARBA00022989"/>
    </source>
</evidence>
<dbReference type="InterPro" id="IPR045621">
    <property type="entry name" value="BPD_transp_1_N"/>
</dbReference>
<evidence type="ECO:0000313" key="12">
    <source>
        <dbReference type="Proteomes" id="UP000536909"/>
    </source>
</evidence>
<dbReference type="InterPro" id="IPR000515">
    <property type="entry name" value="MetI-like"/>
</dbReference>
<keyword evidence="5 7" id="KW-1133">Transmembrane helix</keyword>
<dbReference type="EMBL" id="VBRC01000001">
    <property type="protein sequence ID" value="TLK32216.1"/>
    <property type="molecule type" value="Genomic_DNA"/>
</dbReference>
<evidence type="ECO:0000313" key="9">
    <source>
        <dbReference type="EMBL" id="MBB5293526.1"/>
    </source>
</evidence>
<accession>A0AAJ5K6U7</accession>
<dbReference type="AlphaFoldDB" id="A0AAJ5K6U7"/>
<dbReference type="GO" id="GO:0055085">
    <property type="term" value="P:transmembrane transport"/>
    <property type="evidence" value="ECO:0007669"/>
    <property type="project" value="InterPro"/>
</dbReference>
<evidence type="ECO:0000256" key="4">
    <source>
        <dbReference type="ARBA" id="ARBA00022692"/>
    </source>
</evidence>
<dbReference type="Pfam" id="PF00528">
    <property type="entry name" value="BPD_transp_1"/>
    <property type="match status" value="1"/>
</dbReference>
<comment type="subcellular location">
    <subcellularLocation>
        <location evidence="1 7">Cell membrane</location>
        <topology evidence="1 7">Multi-pass membrane protein</topology>
    </subcellularLocation>
</comment>
<dbReference type="PROSITE" id="PS50928">
    <property type="entry name" value="ABC_TM1"/>
    <property type="match status" value="1"/>
</dbReference>
<comment type="caution">
    <text evidence="10">The sequence shown here is derived from an EMBL/GenBank/DDBJ whole genome shotgun (WGS) entry which is preliminary data.</text>
</comment>
<keyword evidence="4 7" id="KW-0812">Transmembrane</keyword>
<dbReference type="SUPFAM" id="SSF161098">
    <property type="entry name" value="MetI-like"/>
    <property type="match status" value="1"/>
</dbReference>
<feature type="transmembrane region" description="Helical" evidence="7">
    <location>
        <begin position="259"/>
        <end position="285"/>
    </location>
</feature>
<keyword evidence="3" id="KW-1003">Cell membrane</keyword>
<dbReference type="CDD" id="cd06261">
    <property type="entry name" value="TM_PBP2"/>
    <property type="match status" value="1"/>
</dbReference>
<dbReference type="GO" id="GO:0005886">
    <property type="term" value="C:plasma membrane"/>
    <property type="evidence" value="ECO:0007669"/>
    <property type="project" value="UniProtKB-SubCell"/>
</dbReference>
<sequence>MLNYILRRLLQLPLVLLGISFLIFAVMQFLPPAVRASAYIQNDKQMGALPALIQQYGLDRDVFTQYFAWLGQVFRGNLGWSGSVSEPVLQAMQTRLPATIELALLTFVCTVILGVGLGLIAGARRGTWVDQAIRLYSVVTWTLPTFVLAIFILAYFYGKLRWWPPGRIDNLLAITEGIPSVNGFLLLPAILRGQWEVVGDLLRHLMGPVLTITIVACGGLVQIVRANVIEQVRQDYVRTARAKGLPETLILRKHVLRNVMIPVVTWIGGLLFGLLSGATIAETVFNYPGVGLWVTKAATVSDTAAVVGFALFSATVIAVVNLIVDLLYAVIDPRVSYS</sequence>
<keyword evidence="6 7" id="KW-0472">Membrane</keyword>